<organism evidence="2 3">
    <name type="scientific">Tripterygium wilfordii</name>
    <name type="common">Thunder God vine</name>
    <dbReference type="NCBI Taxonomy" id="458696"/>
    <lineage>
        <taxon>Eukaryota</taxon>
        <taxon>Viridiplantae</taxon>
        <taxon>Streptophyta</taxon>
        <taxon>Embryophyta</taxon>
        <taxon>Tracheophyta</taxon>
        <taxon>Spermatophyta</taxon>
        <taxon>Magnoliopsida</taxon>
        <taxon>eudicotyledons</taxon>
        <taxon>Gunneridae</taxon>
        <taxon>Pentapetalae</taxon>
        <taxon>rosids</taxon>
        <taxon>fabids</taxon>
        <taxon>Celastrales</taxon>
        <taxon>Celastraceae</taxon>
        <taxon>Tripterygium</taxon>
    </lineage>
</organism>
<dbReference type="InParanoid" id="A0A7J7CTE4"/>
<dbReference type="OrthoDB" id="1712073at2759"/>
<feature type="compositionally biased region" description="Acidic residues" evidence="1">
    <location>
        <begin position="47"/>
        <end position="57"/>
    </location>
</feature>
<sequence>MEDGVAENEGFHGAKERGYEEDHKGGDGAKTSGFMKNLISNWVSRGEDDETEGDDIGEGGVKEKAGGLLDHLTNLVSPKAGRMAEEKEKGASENHEGLRSDEEVDGSIGVGERLISNLKSKFLHQSEGEVTESGEKRRKIIEDEEETKKTISEEESGGIIDEIVSHLPPSLPAPTTDEAALLINSFVRD</sequence>
<evidence type="ECO:0000256" key="1">
    <source>
        <dbReference type="SAM" id="MobiDB-lite"/>
    </source>
</evidence>
<feature type="region of interest" description="Disordered" evidence="1">
    <location>
        <begin position="126"/>
        <end position="157"/>
    </location>
</feature>
<feature type="region of interest" description="Disordered" evidence="1">
    <location>
        <begin position="1"/>
        <end position="105"/>
    </location>
</feature>
<proteinExistence type="predicted"/>
<feature type="compositionally biased region" description="Basic and acidic residues" evidence="1">
    <location>
        <begin position="82"/>
        <end position="101"/>
    </location>
</feature>
<gene>
    <name evidence="2" type="ORF">HS088_TW13G00137</name>
</gene>
<comment type="caution">
    <text evidence="2">The sequence shown here is derived from an EMBL/GenBank/DDBJ whole genome shotgun (WGS) entry which is preliminary data.</text>
</comment>
<reference evidence="2 3" key="1">
    <citation type="journal article" date="2020" name="Nat. Commun.">
        <title>Genome of Tripterygium wilfordii and identification of cytochrome P450 involved in triptolide biosynthesis.</title>
        <authorList>
            <person name="Tu L."/>
            <person name="Su P."/>
            <person name="Zhang Z."/>
            <person name="Gao L."/>
            <person name="Wang J."/>
            <person name="Hu T."/>
            <person name="Zhou J."/>
            <person name="Zhang Y."/>
            <person name="Zhao Y."/>
            <person name="Liu Y."/>
            <person name="Song Y."/>
            <person name="Tong Y."/>
            <person name="Lu Y."/>
            <person name="Yang J."/>
            <person name="Xu C."/>
            <person name="Jia M."/>
            <person name="Peters R.J."/>
            <person name="Huang L."/>
            <person name="Gao W."/>
        </authorList>
    </citation>
    <scope>NUCLEOTIDE SEQUENCE [LARGE SCALE GENOMIC DNA]</scope>
    <source>
        <strain evidence="3">cv. XIE 37</strain>
        <tissue evidence="2">Leaf</tissue>
    </source>
</reference>
<feature type="compositionally biased region" description="Basic and acidic residues" evidence="1">
    <location>
        <begin position="9"/>
        <end position="27"/>
    </location>
</feature>
<dbReference type="EMBL" id="JAAARO010000013">
    <property type="protein sequence ID" value="KAF5737258.1"/>
    <property type="molecule type" value="Genomic_DNA"/>
</dbReference>
<name>A0A7J7CTE4_TRIWF</name>
<keyword evidence="3" id="KW-1185">Reference proteome</keyword>
<dbReference type="AlphaFoldDB" id="A0A7J7CTE4"/>
<evidence type="ECO:0000313" key="3">
    <source>
        <dbReference type="Proteomes" id="UP000593562"/>
    </source>
</evidence>
<accession>A0A7J7CTE4</accession>
<dbReference type="Proteomes" id="UP000593562">
    <property type="component" value="Unassembled WGS sequence"/>
</dbReference>
<evidence type="ECO:0000313" key="2">
    <source>
        <dbReference type="EMBL" id="KAF5737258.1"/>
    </source>
</evidence>
<protein>
    <submittedName>
        <fullName evidence="2">Uncharacterized protein</fullName>
    </submittedName>
</protein>